<evidence type="ECO:0000256" key="3">
    <source>
        <dbReference type="ARBA" id="ARBA00022840"/>
    </source>
</evidence>
<keyword evidence="3" id="KW-0067">ATP-binding</keyword>
<dbReference type="SUPFAM" id="SSF52540">
    <property type="entry name" value="P-loop containing nucleoside triphosphate hydrolases"/>
    <property type="match status" value="1"/>
</dbReference>
<comment type="similarity">
    <text evidence="1">Belongs to the ABC transporter superfamily. Ycf16 family.</text>
</comment>
<dbReference type="PANTHER" id="PTHR43204">
    <property type="entry name" value="ABC TRANSPORTER I FAMILY MEMBER 6, CHLOROPLASTIC"/>
    <property type="match status" value="1"/>
</dbReference>
<dbReference type="InterPro" id="IPR003593">
    <property type="entry name" value="AAA+_ATPase"/>
</dbReference>
<dbReference type="SMART" id="SM00382">
    <property type="entry name" value="AAA"/>
    <property type="match status" value="1"/>
</dbReference>
<keyword evidence="2" id="KW-0547">Nucleotide-binding</keyword>
<dbReference type="GO" id="GO:0016887">
    <property type="term" value="F:ATP hydrolysis activity"/>
    <property type="evidence" value="ECO:0007669"/>
    <property type="project" value="InterPro"/>
</dbReference>
<dbReference type="NCBIfam" id="TIGR01978">
    <property type="entry name" value="sufC"/>
    <property type="match status" value="1"/>
</dbReference>
<dbReference type="InterPro" id="IPR027417">
    <property type="entry name" value="P-loop_NTPase"/>
</dbReference>
<evidence type="ECO:0000259" key="4">
    <source>
        <dbReference type="PROSITE" id="PS50893"/>
    </source>
</evidence>
<dbReference type="RefSeq" id="WP_011994416.1">
    <property type="nucleotide sequence ID" value="NC_009718.1"/>
</dbReference>
<dbReference type="GO" id="GO:0005524">
    <property type="term" value="F:ATP binding"/>
    <property type="evidence" value="ECO:0007669"/>
    <property type="project" value="UniProtKB-KW"/>
</dbReference>
<feature type="domain" description="ABC transporter" evidence="4">
    <location>
        <begin position="3"/>
        <end position="244"/>
    </location>
</feature>
<reference evidence="5 6" key="2">
    <citation type="journal article" date="2009" name="Proc. Natl. Acad. Sci. U.S.A.">
        <title>On the chimeric nature, thermophilic origin, and phylogenetic placement of the Thermotogales.</title>
        <authorList>
            <person name="Zhaxybayeva O."/>
            <person name="Swithers K.S."/>
            <person name="Lapierre P."/>
            <person name="Fournier G.P."/>
            <person name="Bickhart D.M."/>
            <person name="DeBoy R.T."/>
            <person name="Nelson K.E."/>
            <person name="Nesbo C.L."/>
            <person name="Doolittle W.F."/>
            <person name="Gogarten J.P."/>
            <person name="Noll K.M."/>
        </authorList>
    </citation>
    <scope>NUCLEOTIDE SEQUENCE [LARGE SCALE GENOMIC DNA]</scope>
    <source>
        <strain evidence="6">ATCC 35602 / DSM 5306 / Rt17-B1</strain>
    </source>
</reference>
<evidence type="ECO:0000313" key="5">
    <source>
        <dbReference type="EMBL" id="ABS61106.1"/>
    </source>
</evidence>
<dbReference type="Proteomes" id="UP000002415">
    <property type="component" value="Chromosome"/>
</dbReference>
<dbReference type="KEGG" id="fno:Fnod_1259"/>
<dbReference type="OrthoDB" id="9806149at2"/>
<evidence type="ECO:0000256" key="2">
    <source>
        <dbReference type="ARBA" id="ARBA00022741"/>
    </source>
</evidence>
<reference evidence="5 6" key="1">
    <citation type="submission" date="2007-07" db="EMBL/GenBank/DDBJ databases">
        <title>Complete sequence of Fervidobacterium nodosum Rt17-B1.</title>
        <authorList>
            <consortium name="US DOE Joint Genome Institute"/>
            <person name="Copeland A."/>
            <person name="Lucas S."/>
            <person name="Lapidus A."/>
            <person name="Barry K."/>
            <person name="Glavina del Rio T."/>
            <person name="Dalin E."/>
            <person name="Tice H."/>
            <person name="Pitluck S."/>
            <person name="Saunders E."/>
            <person name="Brettin T."/>
            <person name="Bruce D."/>
            <person name="Detter J.C."/>
            <person name="Han C."/>
            <person name="Schmutz J."/>
            <person name="Larimer F."/>
            <person name="Land M."/>
            <person name="Hauser L."/>
            <person name="Kyrpides N."/>
            <person name="Mikhailova N."/>
            <person name="Nelson K."/>
            <person name="Gogarten J.P."/>
            <person name="Noll K."/>
            <person name="Richardson P."/>
        </authorList>
    </citation>
    <scope>NUCLEOTIDE SEQUENCE [LARGE SCALE GENOMIC DNA]</scope>
    <source>
        <strain evidence="6">ATCC 35602 / DSM 5306 / Rt17-B1</strain>
    </source>
</reference>
<dbReference type="HOGENOM" id="CLU_000604_48_1_0"/>
<dbReference type="InterPro" id="IPR003439">
    <property type="entry name" value="ABC_transporter-like_ATP-bd"/>
</dbReference>
<dbReference type="PROSITE" id="PS50893">
    <property type="entry name" value="ABC_TRANSPORTER_2"/>
    <property type="match status" value="1"/>
</dbReference>
<dbReference type="InterPro" id="IPR010230">
    <property type="entry name" value="FeS-cluster_ATPase_SufC"/>
</dbReference>
<evidence type="ECO:0000313" key="6">
    <source>
        <dbReference type="Proteomes" id="UP000002415"/>
    </source>
</evidence>
<protein>
    <submittedName>
        <fullName evidence="5">FeS assembly ATPase SufC</fullName>
    </submittedName>
</protein>
<dbReference type="PANTHER" id="PTHR43204:SF1">
    <property type="entry name" value="ABC TRANSPORTER I FAMILY MEMBER 6, CHLOROPLASTIC"/>
    <property type="match status" value="1"/>
</dbReference>
<dbReference type="CDD" id="cd03217">
    <property type="entry name" value="ABC_FeS_Assembly"/>
    <property type="match status" value="1"/>
</dbReference>
<sequence length="244" mass="27199">MLLEVKNLTAKLAEADKTILKGVDLSIGKGEVHVIMGPNGSGKSTLANVIMGNPKYEVLSGDILFEGESILDLRTDERAQKGIMMTFQNPYEIEGVKLDQLLLIAYRKLHGEDKTFFQLDKEMKTLVDEVGLPHEFLERFVNLGFSGGERKKGEILQARFLKPKLLILDEIDSGLDVDALRIVASQINKIKEDGTSLLIITHYSRILNYLDVDKVHVYVDGKVAMTGDKSLAYEVEETGYAIVK</sequence>
<name>A7HMH3_FERNB</name>
<dbReference type="Pfam" id="PF00005">
    <property type="entry name" value="ABC_tran"/>
    <property type="match status" value="1"/>
</dbReference>
<dbReference type="STRING" id="381764.Fnod_1259"/>
<evidence type="ECO:0000256" key="1">
    <source>
        <dbReference type="ARBA" id="ARBA00006216"/>
    </source>
</evidence>
<keyword evidence="6" id="KW-1185">Reference proteome</keyword>
<dbReference type="EMBL" id="CP000771">
    <property type="protein sequence ID" value="ABS61106.1"/>
    <property type="molecule type" value="Genomic_DNA"/>
</dbReference>
<dbReference type="eggNOG" id="COG0396">
    <property type="taxonomic scope" value="Bacteria"/>
</dbReference>
<dbReference type="Gene3D" id="3.40.50.300">
    <property type="entry name" value="P-loop containing nucleotide triphosphate hydrolases"/>
    <property type="match status" value="1"/>
</dbReference>
<gene>
    <name evidence="5" type="ordered locus">Fnod_1259</name>
</gene>
<organism evidence="5 6">
    <name type="scientific">Fervidobacterium nodosum (strain ATCC 35602 / DSM 5306 / Rt17-B1)</name>
    <dbReference type="NCBI Taxonomy" id="381764"/>
    <lineage>
        <taxon>Bacteria</taxon>
        <taxon>Thermotogati</taxon>
        <taxon>Thermotogota</taxon>
        <taxon>Thermotogae</taxon>
        <taxon>Thermotogales</taxon>
        <taxon>Fervidobacteriaceae</taxon>
        <taxon>Fervidobacterium</taxon>
    </lineage>
</organism>
<dbReference type="AlphaFoldDB" id="A7HMH3"/>
<accession>A7HMH3</accession>
<proteinExistence type="inferred from homology"/>